<dbReference type="SUPFAM" id="SSF55874">
    <property type="entry name" value="ATPase domain of HSP90 chaperone/DNA topoisomerase II/histidine kinase"/>
    <property type="match status" value="1"/>
</dbReference>
<dbReference type="PANTHER" id="PTHR34220:SF7">
    <property type="entry name" value="SENSOR HISTIDINE KINASE YPDA"/>
    <property type="match status" value="1"/>
</dbReference>
<dbReference type="Proteomes" id="UP000198711">
    <property type="component" value="Unassembled WGS sequence"/>
</dbReference>
<dbReference type="InterPro" id="IPR050640">
    <property type="entry name" value="Bact_2-comp_sensor_kinase"/>
</dbReference>
<evidence type="ECO:0000313" key="4">
    <source>
        <dbReference type="Proteomes" id="UP000198711"/>
    </source>
</evidence>
<feature type="transmembrane region" description="Helical" evidence="1">
    <location>
        <begin position="50"/>
        <end position="69"/>
    </location>
</feature>
<evidence type="ECO:0000313" key="3">
    <source>
        <dbReference type="EMBL" id="SDX48270.1"/>
    </source>
</evidence>
<dbReference type="Pfam" id="PF06580">
    <property type="entry name" value="His_kinase"/>
    <property type="match status" value="1"/>
</dbReference>
<dbReference type="GO" id="GO:0000155">
    <property type="term" value="F:phosphorelay sensor kinase activity"/>
    <property type="evidence" value="ECO:0007669"/>
    <property type="project" value="InterPro"/>
</dbReference>
<evidence type="ECO:0000256" key="1">
    <source>
        <dbReference type="SAM" id="Phobius"/>
    </source>
</evidence>
<feature type="domain" description="Signal transduction histidine kinase internal region" evidence="2">
    <location>
        <begin position="167"/>
        <end position="243"/>
    </location>
</feature>
<dbReference type="RefSeq" id="WP_092726316.1">
    <property type="nucleotide sequence ID" value="NZ_FNNO01000017.1"/>
</dbReference>
<comment type="caution">
    <text evidence="3">The sequence shown here is derived from an EMBL/GenBank/DDBJ whole genome shotgun (WGS) entry which is preliminary data.</text>
</comment>
<dbReference type="PANTHER" id="PTHR34220">
    <property type="entry name" value="SENSOR HISTIDINE KINASE YPDA"/>
    <property type="match status" value="1"/>
</dbReference>
<dbReference type="Gene3D" id="3.30.565.10">
    <property type="entry name" value="Histidine kinase-like ATPase, C-terminal domain"/>
    <property type="match status" value="1"/>
</dbReference>
<dbReference type="GO" id="GO:0016020">
    <property type="term" value="C:membrane"/>
    <property type="evidence" value="ECO:0007669"/>
    <property type="project" value="InterPro"/>
</dbReference>
<dbReference type="AlphaFoldDB" id="A0A8X8IF68"/>
<evidence type="ECO:0000259" key="2">
    <source>
        <dbReference type="Pfam" id="PF06580"/>
    </source>
</evidence>
<dbReference type="EMBL" id="FNNO01000017">
    <property type="protein sequence ID" value="SDX48270.1"/>
    <property type="molecule type" value="Genomic_DNA"/>
</dbReference>
<feature type="transmembrane region" description="Helical" evidence="1">
    <location>
        <begin position="81"/>
        <end position="102"/>
    </location>
</feature>
<dbReference type="InterPro" id="IPR010559">
    <property type="entry name" value="Sig_transdc_His_kin_internal"/>
</dbReference>
<reference evidence="3 4" key="1">
    <citation type="submission" date="2016-10" db="EMBL/GenBank/DDBJ databases">
        <authorList>
            <person name="Varghese N."/>
            <person name="Submissions S."/>
        </authorList>
    </citation>
    <scope>NUCLEOTIDE SEQUENCE [LARGE SCALE GENOMIC DNA]</scope>
    <source>
        <strain evidence="3 4">DSM 25353</strain>
    </source>
</reference>
<accession>A0A8X8IF68</accession>
<protein>
    <submittedName>
        <fullName evidence="3">GHKL domain-containing protein</fullName>
    </submittedName>
</protein>
<sequence length="377" mass="44282">MQQKYHWLFKYKLYHIPFWFAYHIMWWTLTIGSISAVFDNIFHSAYAIKFLFYVVFQAMGVYFNLYYLMPKFLETGKYVQYILLVVFTIICVAAFIVTGYYASALFSGQTVKDLYGIEPGNYMYFFQLNTLPSSTASMTLAMSVKLTKNWIQSKKRQQLLEKEKLETELKFLKSQFNPHFLFNSINSIFVLIHKNPDIASESLAKFSDLLRYQLYECNEPHITLGQEIIYIENFIELERLRQECNLRLDLSIDKSNPLNLCIAPFILMPFIENAFKHVSKRKGQTNWICIGLHLDENQLLFHISNSVSYQHKVSKELLHYGGIGLKNVQRRLDLLYPQKHILEIKSSDSLFEVSLRLELFEQKSEPKAHTAVPSMLE</sequence>
<dbReference type="InterPro" id="IPR036890">
    <property type="entry name" value="HATPase_C_sf"/>
</dbReference>
<feature type="transmembrane region" description="Helical" evidence="1">
    <location>
        <begin position="20"/>
        <end position="38"/>
    </location>
</feature>
<keyword evidence="4" id="KW-1185">Reference proteome</keyword>
<keyword evidence="1" id="KW-0812">Transmembrane</keyword>
<proteinExistence type="predicted"/>
<keyword evidence="1" id="KW-0472">Membrane</keyword>
<keyword evidence="1" id="KW-1133">Transmembrane helix</keyword>
<gene>
    <name evidence="3" type="ORF">SAMN05444410_11736</name>
</gene>
<name>A0A8X8IF68_9BACT</name>
<organism evidence="3 4">
    <name type="scientific">Hydrobacter penzbergensis</name>
    <dbReference type="NCBI Taxonomy" id="1235997"/>
    <lineage>
        <taxon>Bacteria</taxon>
        <taxon>Pseudomonadati</taxon>
        <taxon>Bacteroidota</taxon>
        <taxon>Chitinophagia</taxon>
        <taxon>Chitinophagales</taxon>
        <taxon>Chitinophagaceae</taxon>
        <taxon>Hydrobacter</taxon>
    </lineage>
</organism>